<dbReference type="EMBL" id="MBFS01000180">
    <property type="protein sequence ID" value="PVV03909.1"/>
    <property type="molecule type" value="Genomic_DNA"/>
</dbReference>
<dbReference type="GO" id="GO:0005829">
    <property type="term" value="C:cytosol"/>
    <property type="evidence" value="ECO:0007669"/>
    <property type="project" value="TreeGrafter"/>
</dbReference>
<proteinExistence type="predicted"/>
<evidence type="ECO:0000313" key="4">
    <source>
        <dbReference type="Proteomes" id="UP000245609"/>
    </source>
</evidence>
<dbReference type="InterPro" id="IPR020471">
    <property type="entry name" value="AKR"/>
</dbReference>
<dbReference type="Proteomes" id="UP000245609">
    <property type="component" value="Unassembled WGS sequence"/>
</dbReference>
<dbReference type="Pfam" id="PF00248">
    <property type="entry name" value="Aldo_ket_red"/>
    <property type="match status" value="1"/>
</dbReference>
<organism evidence="2 4">
    <name type="scientific">Smittium megazygosporum</name>
    <dbReference type="NCBI Taxonomy" id="133381"/>
    <lineage>
        <taxon>Eukaryota</taxon>
        <taxon>Fungi</taxon>
        <taxon>Fungi incertae sedis</taxon>
        <taxon>Zoopagomycota</taxon>
        <taxon>Kickxellomycotina</taxon>
        <taxon>Harpellomycetes</taxon>
        <taxon>Harpellales</taxon>
        <taxon>Legeriomycetaceae</taxon>
        <taxon>Smittium</taxon>
    </lineage>
</organism>
<gene>
    <name evidence="3" type="ORF">BB560_001594</name>
    <name evidence="2" type="ORF">BB560_001596</name>
</gene>
<keyword evidence="4" id="KW-1185">Reference proteome</keyword>
<dbReference type="PRINTS" id="PR00069">
    <property type="entry name" value="ALDKETRDTASE"/>
</dbReference>
<dbReference type="EMBL" id="MBFS01000180">
    <property type="protein sequence ID" value="PVV03911.1"/>
    <property type="molecule type" value="Genomic_DNA"/>
</dbReference>
<evidence type="ECO:0000313" key="2">
    <source>
        <dbReference type="EMBL" id="PVV03909.1"/>
    </source>
</evidence>
<reference evidence="2 4" key="1">
    <citation type="journal article" date="2018" name="MBio">
        <title>Comparative Genomics Reveals the Core Gene Toolbox for the Fungus-Insect Symbiosis.</title>
        <authorList>
            <person name="Wang Y."/>
            <person name="Stata M."/>
            <person name="Wang W."/>
            <person name="Stajich J.E."/>
            <person name="White M.M."/>
            <person name="Moncalvo J.M."/>
        </authorList>
    </citation>
    <scope>NUCLEOTIDE SEQUENCE [LARGE SCALE GENOMIC DNA]</scope>
    <source>
        <strain evidence="2 4">SC-DP-2</strain>
    </source>
</reference>
<comment type="caution">
    <text evidence="2">The sequence shown here is derived from an EMBL/GenBank/DDBJ whole genome shotgun (WGS) entry which is preliminary data.</text>
</comment>
<dbReference type="AlphaFoldDB" id="A0A2T9ZH53"/>
<dbReference type="OrthoDB" id="5286008at2759"/>
<accession>A0A2T9ZH53</accession>
<dbReference type="PANTHER" id="PTHR42686:SF1">
    <property type="entry name" value="GH17980P-RELATED"/>
    <property type="match status" value="1"/>
</dbReference>
<sequence length="368" mass="40807">MSTKKINLSKIGIGGGAFSGFYDKAEGDIPANTIKAAFDNGINWIDTSPYYGNSESIIGDALRKLNYDRSKYYVMTKFGRYGYHKAEFNYSKQNVKKSVLSSIQKLGCGYLDFILCHDVEFVSIEQVVDEALPELFELKKSGAVKNVGVSGYPLDSLLKIAEIMNERGTPLDVVLSYSHVNIHNKHGAEIVPTLRTLNIKYAFAASPLSMGLLRQEPSPDWHPASDDLKHAVEKCKEIAKKYQFKLQEIASPAAFFIAYPYSIKNSNSNASHDSTSESRPKKQDSTGLICFDTEDENEIDGFLFGMLGESQVFEAIESFNFAKCVYGVPSGNAVDSDKIDRFKKALGEISIVLEPFKDYSWPSPPADA</sequence>
<dbReference type="GO" id="GO:0070485">
    <property type="term" value="P:dehydro-D-arabinono-1,4-lactone biosynthetic process"/>
    <property type="evidence" value="ECO:0007669"/>
    <property type="project" value="TreeGrafter"/>
</dbReference>
<dbReference type="InterPro" id="IPR023210">
    <property type="entry name" value="NADP_OxRdtase_dom"/>
</dbReference>
<protein>
    <recommendedName>
        <fullName evidence="1">NADP-dependent oxidoreductase domain-containing protein</fullName>
    </recommendedName>
</protein>
<evidence type="ECO:0000259" key="1">
    <source>
        <dbReference type="Pfam" id="PF00248"/>
    </source>
</evidence>
<dbReference type="STRING" id="133381.A0A2T9ZH53"/>
<evidence type="ECO:0000313" key="3">
    <source>
        <dbReference type="EMBL" id="PVV03911.1"/>
    </source>
</evidence>
<dbReference type="PANTHER" id="PTHR42686">
    <property type="entry name" value="GH17980P-RELATED"/>
    <property type="match status" value="1"/>
</dbReference>
<dbReference type="InterPro" id="IPR036812">
    <property type="entry name" value="NAD(P)_OxRdtase_dom_sf"/>
</dbReference>
<dbReference type="SUPFAM" id="SSF51430">
    <property type="entry name" value="NAD(P)-linked oxidoreductase"/>
    <property type="match status" value="1"/>
</dbReference>
<feature type="domain" description="NADP-dependent oxidoreductase" evidence="1">
    <location>
        <begin position="10"/>
        <end position="250"/>
    </location>
</feature>
<dbReference type="Gene3D" id="3.20.20.100">
    <property type="entry name" value="NADP-dependent oxidoreductase domain"/>
    <property type="match status" value="1"/>
</dbReference>
<dbReference type="GO" id="GO:0045290">
    <property type="term" value="F:D-arabinose 1-dehydrogenase [NAD(P)+] activity"/>
    <property type="evidence" value="ECO:0007669"/>
    <property type="project" value="TreeGrafter"/>
</dbReference>
<name>A0A2T9ZH53_9FUNG</name>